<proteinExistence type="predicted"/>
<organism evidence="1">
    <name type="scientific">Aliivibrio wodanis</name>
    <dbReference type="NCBI Taxonomy" id="80852"/>
    <lineage>
        <taxon>Bacteria</taxon>
        <taxon>Pseudomonadati</taxon>
        <taxon>Pseudomonadota</taxon>
        <taxon>Gammaproteobacteria</taxon>
        <taxon>Vibrionales</taxon>
        <taxon>Vibrionaceae</taxon>
        <taxon>Aliivibrio</taxon>
    </lineage>
</organism>
<dbReference type="RefSeq" id="WP_192957918.1">
    <property type="nucleotide sequence ID" value="NZ_LR721753.1"/>
</dbReference>
<protein>
    <submittedName>
        <fullName evidence="1">Uncharacterized protein</fullName>
    </submittedName>
</protein>
<evidence type="ECO:0000313" key="1">
    <source>
        <dbReference type="EMBL" id="VVV07036.1"/>
    </source>
</evidence>
<accession>A0A5Q4ZYT3</accession>
<gene>
    <name evidence="1" type="ORF">AW0309160_04530</name>
</gene>
<keyword evidence="1" id="KW-0614">Plasmid</keyword>
<dbReference type="Pfam" id="PF06067">
    <property type="entry name" value="DUF932"/>
    <property type="match status" value="1"/>
</dbReference>
<reference evidence="1" key="1">
    <citation type="submission" date="2019-09" db="EMBL/GenBank/DDBJ databases">
        <authorList>
            <person name="Hjerde E."/>
        </authorList>
    </citation>
    <scope>NUCLEOTIDE SEQUENCE [LARGE SCALE GENOMIC DNA]</scope>
    <source>
        <strain evidence="1">06/09/160</strain>
        <plasmid evidence="1">pAWOD_2</plasmid>
    </source>
</reference>
<dbReference type="InterPro" id="IPR026325">
    <property type="entry name" value="DUF932"/>
</dbReference>
<dbReference type="AlphaFoldDB" id="A0A5Q4ZYT3"/>
<geneLocation type="plasmid" evidence="1">
    <name>pAWOD_2</name>
</geneLocation>
<sequence length="321" mass="36179">MTPTLPTLFEANSVLPDFNSMATENNWRDLIVDDRTNSNIFFDVNIQPLKAHLNSNMTDNDNQIVFDSEANHIIAVHGSRYTLLKNSDAFDSVNEAVNTLAENGVLNMDGAFIKDAVVNKGGKVIRQYFFPAHMVQIGSGDKVILRLVVVNSYDGSCNFQVQAGGFRIVCTNGMVTGEKFLSLDVRHTGTMDFAQVTRQVTTAVSSFENMGDYWSKLINSPLNRKDADKIITDMSTVGRELSMSKFDMFERLYTDHKNTLGENHWAMYNSLTAWATHYKVNESNISNIDNVRLDREKSIQNLMRKPAIWNPVVNKTAQFLL</sequence>
<dbReference type="EMBL" id="LR721753">
    <property type="protein sequence ID" value="VVV07036.1"/>
    <property type="molecule type" value="Genomic_DNA"/>
</dbReference>
<name>A0A5Q4ZYT3_9GAMM</name>